<evidence type="ECO:0000313" key="6">
    <source>
        <dbReference type="EMBL" id="QHR65792.1"/>
    </source>
</evidence>
<evidence type="ECO:0000256" key="1">
    <source>
        <dbReference type="ARBA" id="ARBA00004328"/>
    </source>
</evidence>
<dbReference type="PROSITE" id="PS51688">
    <property type="entry name" value="ICA"/>
    <property type="match status" value="1"/>
</dbReference>
<dbReference type="Gene3D" id="6.20.80.10">
    <property type="match status" value="1"/>
</dbReference>
<dbReference type="EMBL" id="MN850572">
    <property type="protein sequence ID" value="QHR65792.1"/>
    <property type="molecule type" value="Genomic_DNA"/>
</dbReference>
<dbReference type="Proteomes" id="UP000465130">
    <property type="component" value="Segment"/>
</dbReference>
<reference evidence="7" key="1">
    <citation type="submission" date="2019-12" db="EMBL/GenBank/DDBJ databases">
        <authorList>
            <person name="Olsen N.S."/>
            <person name="Junco L.M.F."/>
            <person name="Kot W."/>
            <person name="Hansen L.H."/>
        </authorList>
    </citation>
    <scope>NUCLEOTIDE SEQUENCE [LARGE SCALE GENOMIC DNA]</scope>
</reference>
<keyword evidence="2" id="KW-1227">Viral tail protein</keyword>
<feature type="region of interest" description="Disordered" evidence="4">
    <location>
        <begin position="131"/>
        <end position="173"/>
    </location>
</feature>
<name>A0A6B9WM48_9CAUD</name>
<feature type="domain" description="Peptidase S74" evidence="5">
    <location>
        <begin position="571"/>
        <end position="677"/>
    </location>
</feature>
<protein>
    <recommendedName>
        <fullName evidence="5">Peptidase S74 domain-containing protein</fullName>
    </recommendedName>
</protein>
<comment type="subcellular location">
    <subcellularLocation>
        <location evidence="1">Virion</location>
    </subcellularLocation>
</comment>
<keyword evidence="3" id="KW-0175">Coiled coil</keyword>
<sequence length="685" mass="73487">MAIYRTGQASMDAQGYITGYDTKWREQLTLIRPGATIVFLTQPLQIAVITEVINDTSIRAITTGGAVVTRSNYAILLHDSITVDGLAQDVAETLRYYQSKETEIAEAIEFFRDFDLEGLKDLVNQVKQGAESAKQSASAAKTSETNSKTSETNAKASETAANTSKTQAAQSAQSADASKTAAAGSATAAAGSATTAKNEADRAQRLADSFETDKLMQKENNLSDVADKAKARDNLALKGMAIQDPASVDITGGHATLNSTYAKPLLISSSNPTIMFSETDKPTGTPDYAFVFDGGAWRIQRQDSGAALFSYQAAPQSLRSHADHYFLGFTSTQQYSEVGQIRTTGKYAQDSILIRAISDNTGFVSYMRNDKVVFRAGMSTTKAYAIYRYNDDGTYHSTPFVIGAPGYGSQFNEPLTLSNGNLIAHINGPGVIVKPGSANGSCYVAGNNTDNSSLWYVGRGADADDVTMYNYKRKNYIALSSTISLRGSDVETSHSVTVGGSTLTVKGNAGTDNTHLWLRNTSGRSRGVIYASDANILSIRSDNGATGATGQGMSLNGNTGEVRATTFTNTSDERAKFWIKPVTGALEKLCTLKGVVYSMHTTIQDTVRNAGLIAQDVQKVLPEAVKVLSNAQDSGVIDKDCRTVEKPLGLDYNAMSALYVEAFKEMKAEIDNLKAEIEQLKNNNV</sequence>
<organism evidence="6 7">
    <name type="scientific">Escherichia phage aaroes</name>
    <dbReference type="NCBI Taxonomy" id="2696376"/>
    <lineage>
        <taxon>Viruses</taxon>
        <taxon>Duplodnaviria</taxon>
        <taxon>Heunggongvirae</taxon>
        <taxon>Uroviricota</taxon>
        <taxon>Caudoviricetes</taxon>
        <taxon>Drexlerviridae</taxon>
        <taxon>Tempevirinae</taxon>
        <taxon>Hanrivervirus</taxon>
        <taxon>Hanrivervirus aaroes</taxon>
    </lineage>
</organism>
<dbReference type="InterPro" id="IPR036388">
    <property type="entry name" value="WH-like_DNA-bd_sf"/>
</dbReference>
<evidence type="ECO:0000256" key="4">
    <source>
        <dbReference type="SAM" id="MobiDB-lite"/>
    </source>
</evidence>
<accession>A0A6B9WM48</accession>
<evidence type="ECO:0000259" key="5">
    <source>
        <dbReference type="PROSITE" id="PS51688"/>
    </source>
</evidence>
<proteinExistence type="predicted"/>
<gene>
    <name evidence="6" type="ORF">aaroes_77</name>
</gene>
<feature type="coiled-coil region" evidence="3">
    <location>
        <begin position="656"/>
        <end position="683"/>
    </location>
</feature>
<dbReference type="Pfam" id="PF20744">
    <property type="entry name" value="gp37_trimer"/>
    <property type="match status" value="1"/>
</dbReference>
<evidence type="ECO:0000313" key="7">
    <source>
        <dbReference type="Proteomes" id="UP000465130"/>
    </source>
</evidence>
<evidence type="ECO:0000256" key="2">
    <source>
        <dbReference type="ARBA" id="ARBA00022732"/>
    </source>
</evidence>
<dbReference type="Pfam" id="PF13884">
    <property type="entry name" value="Peptidase_S74"/>
    <property type="match status" value="1"/>
</dbReference>
<dbReference type="Gene3D" id="1.10.10.10">
    <property type="entry name" value="Winged helix-like DNA-binding domain superfamily/Winged helix DNA-binding domain"/>
    <property type="match status" value="1"/>
</dbReference>
<dbReference type="InterPro" id="IPR048388">
    <property type="entry name" value="Gp37_trimer"/>
</dbReference>
<dbReference type="InterPro" id="IPR030392">
    <property type="entry name" value="S74_ICA"/>
</dbReference>
<dbReference type="GO" id="GO:0098015">
    <property type="term" value="C:virus tail"/>
    <property type="evidence" value="ECO:0007669"/>
    <property type="project" value="UniProtKB-KW"/>
</dbReference>
<keyword evidence="7" id="KW-1185">Reference proteome</keyword>
<keyword evidence="2" id="KW-0946">Virion</keyword>
<evidence type="ECO:0000256" key="3">
    <source>
        <dbReference type="SAM" id="Coils"/>
    </source>
</evidence>